<dbReference type="PROSITE" id="PS50076">
    <property type="entry name" value="DNAJ_2"/>
    <property type="match status" value="1"/>
</dbReference>
<evidence type="ECO:0000313" key="8">
    <source>
        <dbReference type="Proteomes" id="UP000694567"/>
    </source>
</evidence>
<accession>A0A8C0EEI8</accession>
<dbReference type="GO" id="GO:0005783">
    <property type="term" value="C:endoplasmic reticulum"/>
    <property type="evidence" value="ECO:0007669"/>
    <property type="project" value="TreeGrafter"/>
</dbReference>
<dbReference type="GO" id="GO:0051787">
    <property type="term" value="F:misfolded protein binding"/>
    <property type="evidence" value="ECO:0007669"/>
    <property type="project" value="TreeGrafter"/>
</dbReference>
<dbReference type="InterPro" id="IPR036869">
    <property type="entry name" value="J_dom_sf"/>
</dbReference>
<name>A0A8C0EEI8_BUBBB</name>
<feature type="domain" description="J" evidence="6">
    <location>
        <begin position="6"/>
        <end position="46"/>
    </location>
</feature>
<reference evidence="7" key="2">
    <citation type="submission" date="2025-09" db="UniProtKB">
        <authorList>
            <consortium name="Ensembl"/>
        </authorList>
    </citation>
    <scope>IDENTIFICATION</scope>
</reference>
<dbReference type="Gene3D" id="1.10.287.110">
    <property type="entry name" value="DnaJ domain"/>
    <property type="match status" value="1"/>
</dbReference>
<evidence type="ECO:0000256" key="3">
    <source>
        <dbReference type="ARBA" id="ARBA00041533"/>
    </source>
</evidence>
<dbReference type="SUPFAM" id="SSF46565">
    <property type="entry name" value="Chaperone J-domain"/>
    <property type="match status" value="1"/>
</dbReference>
<evidence type="ECO:0000256" key="5">
    <source>
        <dbReference type="ARBA" id="ARBA00046365"/>
    </source>
</evidence>
<protein>
    <recommendedName>
        <fullName evidence="2">DnaJ homolog subfamily B member 9</fullName>
    </recommendedName>
    <alternativeName>
        <fullName evidence="3">Endoplasmic reticulum DNA J domain-containing protein 4</fullName>
    </alternativeName>
</protein>
<dbReference type="Proteomes" id="UP000694567">
    <property type="component" value="Unplaced"/>
</dbReference>
<dbReference type="GO" id="GO:0036503">
    <property type="term" value="P:ERAD pathway"/>
    <property type="evidence" value="ECO:0007669"/>
    <property type="project" value="TreeGrafter"/>
</dbReference>
<keyword evidence="1" id="KW-0143">Chaperone</keyword>
<evidence type="ECO:0000256" key="1">
    <source>
        <dbReference type="ARBA" id="ARBA00023186"/>
    </source>
</evidence>
<dbReference type="PANTHER" id="PTHR44360">
    <property type="entry name" value="DNAJ HOMOLOG SUBFAMILY B MEMBER 9"/>
    <property type="match status" value="1"/>
</dbReference>
<proteinExistence type="predicted"/>
<reference evidence="7" key="1">
    <citation type="submission" date="2025-08" db="UniProtKB">
        <authorList>
            <consortium name="Ensembl"/>
        </authorList>
    </citation>
    <scope>IDENTIFICATION</scope>
</reference>
<organism evidence="7 8">
    <name type="scientific">Bubo bubo</name>
    <name type="common">Eurasian eagle-owl</name>
    <name type="synonym">Strix bubo</name>
    <dbReference type="NCBI Taxonomy" id="30461"/>
    <lineage>
        <taxon>Eukaryota</taxon>
        <taxon>Metazoa</taxon>
        <taxon>Chordata</taxon>
        <taxon>Craniata</taxon>
        <taxon>Vertebrata</taxon>
        <taxon>Euteleostomi</taxon>
        <taxon>Archelosauria</taxon>
        <taxon>Archosauria</taxon>
        <taxon>Dinosauria</taxon>
        <taxon>Saurischia</taxon>
        <taxon>Theropoda</taxon>
        <taxon>Coelurosauria</taxon>
        <taxon>Aves</taxon>
        <taxon>Neognathae</taxon>
        <taxon>Neoaves</taxon>
        <taxon>Telluraves</taxon>
        <taxon>Strigiformes</taxon>
        <taxon>Strigidae</taxon>
        <taxon>Bubo</taxon>
    </lineage>
</organism>
<keyword evidence="8" id="KW-1185">Reference proteome</keyword>
<dbReference type="PANTHER" id="PTHR44360:SF1">
    <property type="entry name" value="DNAJ HOMOLOG SUBFAMILY B MEMBER 9"/>
    <property type="match status" value="1"/>
</dbReference>
<comment type="function">
    <text evidence="4">Co-chaperone for Hsp70 protein HSPA5/BiP that acts as a key repressor of the ERN1/IRE1-mediated unfolded protein response (UPR). J domain-containing co-chaperones stimulate the ATPase activity of Hsp70 proteins and are required for efficient substrate recognition by Hsp70 proteins. In the unstressed endoplasmic reticulum, interacts with the luminal region of ERN1/IRE1 and selectively recruits HSPA5/BiP: HSPA5/BiP disrupts the dimerization of the active ERN1/IRE1 luminal region, thereby inactivating ERN1/IRE1. Also involved in endoplasmic reticulum-associated degradation (ERAD) of misfolded proteins. Required for survival of B-cell progenitors and normal antibody production.</text>
</comment>
<sequence>MVKETEYYDILQVKPNASSEEIKRAYRKLALKFHPDKNPSEGERVR</sequence>
<dbReference type="InterPro" id="IPR051948">
    <property type="entry name" value="Hsp70_co-chaperone_J-domain"/>
</dbReference>
<evidence type="ECO:0000313" key="7">
    <source>
        <dbReference type="Ensembl" id="ENSBOBP00000002652.1"/>
    </source>
</evidence>
<dbReference type="InterPro" id="IPR001623">
    <property type="entry name" value="DnaJ_domain"/>
</dbReference>
<dbReference type="AlphaFoldDB" id="A0A8C0EEI8"/>
<dbReference type="Ensembl" id="ENSBOBT00000002710.1">
    <property type="protein sequence ID" value="ENSBOBP00000002652.1"/>
    <property type="gene ID" value="ENSBOBG00000001863.1"/>
</dbReference>
<comment type="subunit">
    <text evidence="5">Interacts with HSPA5/BiP; interaction is direct. Interacts with ERN1/IRE1 (via the luminal region). Interacts with DERL1.</text>
</comment>
<evidence type="ECO:0000256" key="2">
    <source>
        <dbReference type="ARBA" id="ARBA00040158"/>
    </source>
</evidence>
<dbReference type="GO" id="GO:0051087">
    <property type="term" value="F:protein-folding chaperone binding"/>
    <property type="evidence" value="ECO:0007669"/>
    <property type="project" value="TreeGrafter"/>
</dbReference>
<dbReference type="SMART" id="SM00271">
    <property type="entry name" value="DnaJ"/>
    <property type="match status" value="1"/>
</dbReference>
<dbReference type="Pfam" id="PF00226">
    <property type="entry name" value="DnaJ"/>
    <property type="match status" value="1"/>
</dbReference>
<evidence type="ECO:0000256" key="4">
    <source>
        <dbReference type="ARBA" id="ARBA00045428"/>
    </source>
</evidence>
<dbReference type="CDD" id="cd06257">
    <property type="entry name" value="DnaJ"/>
    <property type="match status" value="1"/>
</dbReference>
<dbReference type="PRINTS" id="PR00625">
    <property type="entry name" value="JDOMAIN"/>
</dbReference>
<evidence type="ECO:0000259" key="6">
    <source>
        <dbReference type="PROSITE" id="PS50076"/>
    </source>
</evidence>